<dbReference type="PROSITE" id="PS50089">
    <property type="entry name" value="ZF_RING_2"/>
    <property type="match status" value="1"/>
</dbReference>
<evidence type="ECO:0000256" key="3">
    <source>
        <dbReference type="ARBA" id="ARBA00004906"/>
    </source>
</evidence>
<feature type="transmembrane region" description="Helical" evidence="15">
    <location>
        <begin position="613"/>
        <end position="634"/>
    </location>
</feature>
<keyword evidence="5" id="KW-0808">Transferase</keyword>
<dbReference type="GO" id="GO:0043161">
    <property type="term" value="P:proteasome-mediated ubiquitin-dependent protein catabolic process"/>
    <property type="evidence" value="ECO:0007669"/>
    <property type="project" value="TreeGrafter"/>
</dbReference>
<evidence type="ECO:0000256" key="5">
    <source>
        <dbReference type="ARBA" id="ARBA00022679"/>
    </source>
</evidence>
<keyword evidence="10" id="KW-0833">Ubl conjugation pathway</keyword>
<evidence type="ECO:0000256" key="9">
    <source>
        <dbReference type="ARBA" id="ARBA00022771"/>
    </source>
</evidence>
<dbReference type="PANTHER" id="PTHR22763">
    <property type="entry name" value="RING ZINC FINGER PROTEIN"/>
    <property type="match status" value="1"/>
</dbReference>
<evidence type="ECO:0000256" key="10">
    <source>
        <dbReference type="ARBA" id="ARBA00022786"/>
    </source>
</evidence>
<evidence type="ECO:0000256" key="8">
    <source>
        <dbReference type="ARBA" id="ARBA00022729"/>
    </source>
</evidence>
<dbReference type="GO" id="GO:0061630">
    <property type="term" value="F:ubiquitin protein ligase activity"/>
    <property type="evidence" value="ECO:0007669"/>
    <property type="project" value="UniProtKB-EC"/>
</dbReference>
<feature type="signal peptide" evidence="16">
    <location>
        <begin position="1"/>
        <end position="26"/>
    </location>
</feature>
<gene>
    <name evidence="18" type="primary">TUL1</name>
    <name evidence="18" type="ORF">ZYGM_002632</name>
</gene>
<evidence type="ECO:0000256" key="1">
    <source>
        <dbReference type="ARBA" id="ARBA00000900"/>
    </source>
</evidence>
<keyword evidence="9 14" id="KW-0863">Zinc-finger</keyword>
<dbReference type="Pfam" id="PF11145">
    <property type="entry name" value="DUF2921"/>
    <property type="match status" value="2"/>
</dbReference>
<keyword evidence="11" id="KW-0862">Zinc</keyword>
<evidence type="ECO:0000313" key="18">
    <source>
        <dbReference type="EMBL" id="GCE99301.1"/>
    </source>
</evidence>
<keyword evidence="6 15" id="KW-0812">Transmembrane</keyword>
<evidence type="ECO:0000256" key="6">
    <source>
        <dbReference type="ARBA" id="ARBA00022692"/>
    </source>
</evidence>
<keyword evidence="8 16" id="KW-0732">Signal</keyword>
<feature type="transmembrane region" description="Helical" evidence="15">
    <location>
        <begin position="463"/>
        <end position="481"/>
    </location>
</feature>
<dbReference type="InterPro" id="IPR050731">
    <property type="entry name" value="HRD1_E3_ubiq-ligases"/>
</dbReference>
<comment type="caution">
    <text evidence="18">The sequence shown here is derived from an EMBL/GenBank/DDBJ whole genome shotgun (WGS) entry which is preliminary data.</text>
</comment>
<feature type="domain" description="RING-type" evidence="17">
    <location>
        <begin position="708"/>
        <end position="761"/>
    </location>
</feature>
<feature type="chain" id="PRO_5020245956" description="RING-type E3 ubiquitin transferase" evidence="16">
    <location>
        <begin position="27"/>
        <end position="767"/>
    </location>
</feature>
<protein>
    <recommendedName>
        <fullName evidence="4">RING-type E3 ubiquitin transferase</fullName>
        <ecNumber evidence="4">2.3.2.27</ecNumber>
    </recommendedName>
</protein>
<dbReference type="SUPFAM" id="SSF57850">
    <property type="entry name" value="RING/U-box"/>
    <property type="match status" value="1"/>
</dbReference>
<comment type="pathway">
    <text evidence="3">Protein modification; protein ubiquitination.</text>
</comment>
<evidence type="ECO:0000256" key="12">
    <source>
        <dbReference type="ARBA" id="ARBA00022989"/>
    </source>
</evidence>
<keyword evidence="12 15" id="KW-1133">Transmembrane helix</keyword>
<sequence>MEIDGNTLLIIIIVLFLFFSTPGGDGVSSQYEFNQLETFKRQLSAEYESFERMNYNSGFRNITGFKLSLNDVIDDPQRNATYPIPSKDYEHWFQNQDYLILPEDVTSRIKNEVWSLDMDDLDENIFPPNITSSLLGRIQLVSNNKYPSIPMPIPRFYEGPTEFSDVTPPVGESYPEEWPVNSELHNVTFDTGQLTIHLTHVDKVASKLGSERKNFFNSQTDRWKFLNLRISLSDKSEHEKHLLHTNAIYDVRKGRILAMSESAKFHSRFAFPHYMNLQDGSDSDDKEMFESLKKAIEEYWKMSNFVKTLTMGDLQDWYDESVLKCEYMVFLQLSPWNQYTRDQIKMIDDELNWPLGRPANLSHLPPVTISKGILYSPDCGVELAFQDAKGERYELKIRSIRTHLLFGIGLFIAQIYLLLCQMHHTNTPSSVNKISVYCFSMINLVDGSLATIYFFAGNFLPELYLPLVTSAFACFILASVFETRYLISVYASQLNERNIGISTLLRGGHTNNEEGGTGTGTTVIPDESSISGSLYARFFFMLVTFTVLALSAMSWPRKLRMIFEYSVIIVLNSYWLPQIFRNAIKGTLPRRNRLRDQRANEAMGVRRQNKMPLLWKFVLGTTLIRTLPVVYVFTYSSNVFRHHRNVRFVVVLCLWLLFQIAMLYSQDILGSRWFLPRMSIPEGYSYHKAMPAQDLLEHGSTAKYTIDCAICMSEVPVRVEEVLETHNVDEQTYMVTPCDHIFHTHCLENWMSYKLQCPVCRSPLPPL</sequence>
<evidence type="ECO:0000256" key="2">
    <source>
        <dbReference type="ARBA" id="ARBA00004127"/>
    </source>
</evidence>
<dbReference type="GO" id="GO:0044695">
    <property type="term" value="C:Dsc E3 ubiquitin ligase complex"/>
    <property type="evidence" value="ECO:0007669"/>
    <property type="project" value="TreeGrafter"/>
</dbReference>
<dbReference type="EC" id="2.3.2.27" evidence="4"/>
<name>A0A4C2E5M4_9SACH</name>
<evidence type="ECO:0000256" key="13">
    <source>
        <dbReference type="ARBA" id="ARBA00023136"/>
    </source>
</evidence>
<dbReference type="FunFam" id="3.30.40.10:FF:000626">
    <property type="entry name" value="Transmembrane ubiquitin ligase 1"/>
    <property type="match status" value="1"/>
</dbReference>
<accession>A0A4C2E5M4</accession>
<feature type="transmembrane region" description="Helical" evidence="15">
    <location>
        <begin position="534"/>
        <end position="556"/>
    </location>
</feature>
<feature type="transmembrane region" description="Helical" evidence="15">
    <location>
        <begin position="434"/>
        <end position="457"/>
    </location>
</feature>
<dbReference type="InterPro" id="IPR013083">
    <property type="entry name" value="Znf_RING/FYVE/PHD"/>
</dbReference>
<dbReference type="Gene3D" id="3.30.40.10">
    <property type="entry name" value="Zinc/RING finger domain, C3HC4 (zinc finger)"/>
    <property type="match status" value="1"/>
</dbReference>
<comment type="catalytic activity">
    <reaction evidence="1">
        <text>S-ubiquitinyl-[E2 ubiquitin-conjugating enzyme]-L-cysteine + [acceptor protein]-L-lysine = [E2 ubiquitin-conjugating enzyme]-L-cysteine + N(6)-ubiquitinyl-[acceptor protein]-L-lysine.</text>
        <dbReference type="EC" id="2.3.2.27"/>
    </reaction>
</comment>
<proteinExistence type="predicted"/>
<evidence type="ECO:0000256" key="11">
    <source>
        <dbReference type="ARBA" id="ARBA00022833"/>
    </source>
</evidence>
<dbReference type="GO" id="GO:0008270">
    <property type="term" value="F:zinc ion binding"/>
    <property type="evidence" value="ECO:0007669"/>
    <property type="project" value="UniProtKB-KW"/>
</dbReference>
<evidence type="ECO:0000256" key="16">
    <source>
        <dbReference type="SAM" id="SignalP"/>
    </source>
</evidence>
<dbReference type="UniPathway" id="UPA00143"/>
<evidence type="ECO:0000313" key="19">
    <source>
        <dbReference type="Proteomes" id="UP000301737"/>
    </source>
</evidence>
<comment type="subcellular location">
    <subcellularLocation>
        <location evidence="2">Endomembrane system</location>
        <topology evidence="2">Multi-pass membrane protein</topology>
    </subcellularLocation>
</comment>
<dbReference type="InterPro" id="IPR024766">
    <property type="entry name" value="Znf_RING_H2"/>
</dbReference>
<evidence type="ECO:0000256" key="14">
    <source>
        <dbReference type="PROSITE-ProRule" id="PRU00175"/>
    </source>
</evidence>
<evidence type="ECO:0000259" key="17">
    <source>
        <dbReference type="PROSITE" id="PS50089"/>
    </source>
</evidence>
<dbReference type="Proteomes" id="UP000301737">
    <property type="component" value="Unassembled WGS sequence"/>
</dbReference>
<dbReference type="GO" id="GO:0016567">
    <property type="term" value="P:protein ubiquitination"/>
    <property type="evidence" value="ECO:0007669"/>
    <property type="project" value="UniProtKB-UniPathway"/>
</dbReference>
<dbReference type="InterPro" id="IPR001841">
    <property type="entry name" value="Znf_RING"/>
</dbReference>
<evidence type="ECO:0000256" key="4">
    <source>
        <dbReference type="ARBA" id="ARBA00012483"/>
    </source>
</evidence>
<dbReference type="SMART" id="SM00184">
    <property type="entry name" value="RING"/>
    <property type="match status" value="1"/>
</dbReference>
<feature type="transmembrane region" description="Helical" evidence="15">
    <location>
        <begin position="646"/>
        <end position="664"/>
    </location>
</feature>
<dbReference type="PANTHER" id="PTHR22763:SF162">
    <property type="entry name" value="TRANSMEMBRANE E3 UBIQUITIN-PROTEIN LIGASE 1"/>
    <property type="match status" value="1"/>
</dbReference>
<evidence type="ECO:0000256" key="15">
    <source>
        <dbReference type="SAM" id="Phobius"/>
    </source>
</evidence>
<dbReference type="InterPro" id="IPR021319">
    <property type="entry name" value="DUF2921"/>
</dbReference>
<dbReference type="AlphaFoldDB" id="A0A4C2E5M4"/>
<reference evidence="18 19" key="1">
    <citation type="submission" date="2019-01" db="EMBL/GenBank/DDBJ databases">
        <title>Draft Genome Sequencing of Zygosaccharomyces mellis Ca-7.</title>
        <authorList>
            <person name="Shiwa Y."/>
            <person name="Kanesaki Y."/>
            <person name="Ishige T."/>
            <person name="Mura K."/>
            <person name="Hori T."/>
            <person name="Tamura T."/>
        </authorList>
    </citation>
    <scope>NUCLEOTIDE SEQUENCE [LARGE SCALE GENOMIC DNA]</scope>
    <source>
        <strain evidence="18 19">Ca-7</strain>
    </source>
</reference>
<evidence type="ECO:0000256" key="7">
    <source>
        <dbReference type="ARBA" id="ARBA00022723"/>
    </source>
</evidence>
<dbReference type="EMBL" id="BIMX01000009">
    <property type="protein sequence ID" value="GCE99301.1"/>
    <property type="molecule type" value="Genomic_DNA"/>
</dbReference>
<dbReference type="GO" id="GO:0012505">
    <property type="term" value="C:endomembrane system"/>
    <property type="evidence" value="ECO:0007669"/>
    <property type="project" value="UniProtKB-SubCell"/>
</dbReference>
<dbReference type="Pfam" id="PF12678">
    <property type="entry name" value="zf-rbx1"/>
    <property type="match status" value="1"/>
</dbReference>
<feature type="transmembrane region" description="Helical" evidence="15">
    <location>
        <begin position="404"/>
        <end position="422"/>
    </location>
</feature>
<keyword evidence="19" id="KW-1185">Reference proteome</keyword>
<dbReference type="OrthoDB" id="9984778at2759"/>
<organism evidence="18 19">
    <name type="scientific">Zygosaccharomyces mellis</name>
    <dbReference type="NCBI Taxonomy" id="42258"/>
    <lineage>
        <taxon>Eukaryota</taxon>
        <taxon>Fungi</taxon>
        <taxon>Dikarya</taxon>
        <taxon>Ascomycota</taxon>
        <taxon>Saccharomycotina</taxon>
        <taxon>Saccharomycetes</taxon>
        <taxon>Saccharomycetales</taxon>
        <taxon>Saccharomycetaceae</taxon>
        <taxon>Zygosaccharomyces</taxon>
    </lineage>
</organism>
<keyword evidence="7" id="KW-0479">Metal-binding</keyword>
<keyword evidence="13 15" id="KW-0472">Membrane</keyword>